<protein>
    <recommendedName>
        <fullName evidence="2">VTT domain-containing protein</fullName>
    </recommendedName>
</protein>
<dbReference type="InterPro" id="IPR032816">
    <property type="entry name" value="VTT_dom"/>
</dbReference>
<keyword evidence="1" id="KW-1133">Transmembrane helix</keyword>
<feature type="domain" description="VTT" evidence="2">
    <location>
        <begin position="56"/>
        <end position="179"/>
    </location>
</feature>
<evidence type="ECO:0000259" key="2">
    <source>
        <dbReference type="Pfam" id="PF09335"/>
    </source>
</evidence>
<accession>L9YAF3</accession>
<dbReference type="RefSeq" id="WP_006429361.1">
    <property type="nucleotide sequence ID" value="NZ_AOID01000005.1"/>
</dbReference>
<keyword evidence="1" id="KW-0472">Membrane</keyword>
<dbReference type="AlphaFoldDB" id="L9YAF3"/>
<proteinExistence type="predicted"/>
<keyword evidence="1" id="KW-0812">Transmembrane</keyword>
<organism evidence="3 4">
    <name type="scientific">Natrinema versiforme JCM 10478</name>
    <dbReference type="NCBI Taxonomy" id="1227496"/>
    <lineage>
        <taxon>Archaea</taxon>
        <taxon>Methanobacteriati</taxon>
        <taxon>Methanobacteriota</taxon>
        <taxon>Stenosarchaea group</taxon>
        <taxon>Halobacteria</taxon>
        <taxon>Halobacteriales</taxon>
        <taxon>Natrialbaceae</taxon>
        <taxon>Natrinema</taxon>
    </lineage>
</organism>
<comment type="caution">
    <text evidence="3">The sequence shown here is derived from an EMBL/GenBank/DDBJ whole genome shotgun (WGS) entry which is preliminary data.</text>
</comment>
<dbReference type="Proteomes" id="UP000011632">
    <property type="component" value="Unassembled WGS sequence"/>
</dbReference>
<evidence type="ECO:0000313" key="4">
    <source>
        <dbReference type="Proteomes" id="UP000011632"/>
    </source>
</evidence>
<dbReference type="Pfam" id="PF09335">
    <property type="entry name" value="VTT_dom"/>
    <property type="match status" value="1"/>
</dbReference>
<reference evidence="3 4" key="1">
    <citation type="journal article" date="2014" name="PLoS Genet.">
        <title>Phylogenetically driven sequencing of extremely halophilic archaea reveals strategies for static and dynamic osmo-response.</title>
        <authorList>
            <person name="Becker E.A."/>
            <person name="Seitzer P.M."/>
            <person name="Tritt A."/>
            <person name="Larsen D."/>
            <person name="Krusor M."/>
            <person name="Yao A.I."/>
            <person name="Wu D."/>
            <person name="Madern D."/>
            <person name="Eisen J.A."/>
            <person name="Darling A.E."/>
            <person name="Facciotti M.T."/>
        </authorList>
    </citation>
    <scope>NUCLEOTIDE SEQUENCE [LARGE SCALE GENOMIC DNA]</scope>
    <source>
        <strain evidence="3 4">JCM 10478</strain>
    </source>
</reference>
<dbReference type="PATRIC" id="fig|1227496.3.peg.336"/>
<dbReference type="EMBL" id="AOID01000005">
    <property type="protein sequence ID" value="ELY71015.1"/>
    <property type="molecule type" value="Genomic_DNA"/>
</dbReference>
<keyword evidence="4" id="KW-1185">Reference proteome</keyword>
<feature type="transmembrane region" description="Helical" evidence="1">
    <location>
        <begin position="73"/>
        <end position="94"/>
    </location>
</feature>
<sequence length="189" mass="19905">MLTTLPITSILAFDALGGVLAGSGEALVESATGWPGMGIVFGYSFLIAFALPGPSEVVLLAPLDLGFPPWLRLSSIMLVSATGKAAGSVVAFHLGQEVKQSGPITRWLRQSRWDVLAWSEARSVRLAQQYGYGGLAIALSVPFFPDTISIYAFAILEKDYPKFALATFLGSLGRLVVTLGVVGGFAAVL</sequence>
<feature type="transmembrane region" description="Helical" evidence="1">
    <location>
        <begin position="37"/>
        <end position="61"/>
    </location>
</feature>
<evidence type="ECO:0000256" key="1">
    <source>
        <dbReference type="SAM" id="Phobius"/>
    </source>
</evidence>
<gene>
    <name evidence="3" type="ORF">C489_01616</name>
</gene>
<feature type="transmembrane region" description="Helical" evidence="1">
    <location>
        <begin position="132"/>
        <end position="156"/>
    </location>
</feature>
<dbReference type="OrthoDB" id="168446at2157"/>
<dbReference type="STRING" id="1227496.C489_01616"/>
<feature type="transmembrane region" description="Helical" evidence="1">
    <location>
        <begin position="163"/>
        <end position="188"/>
    </location>
</feature>
<evidence type="ECO:0000313" key="3">
    <source>
        <dbReference type="EMBL" id="ELY71015.1"/>
    </source>
</evidence>
<name>L9YAF3_9EURY</name>